<sequence>MLKNGTALSLLMILSCLAYAQEVDTTFKRRNLRQQLFVIDYMKANKPASSFSTPDEIDTYFEKLGGAWANEVSGENPHMAQFNPYIYIWTLAMLMGTDAPEWAECHVYTKYMVPAFLADFARYSNEVTQENA</sequence>
<protein>
    <submittedName>
        <fullName evidence="1">Uncharacterized protein</fullName>
    </submittedName>
</protein>
<dbReference type="AlphaFoldDB" id="X0UQH2"/>
<dbReference type="EMBL" id="BARS01024441">
    <property type="protein sequence ID" value="GAG07940.1"/>
    <property type="molecule type" value="Genomic_DNA"/>
</dbReference>
<comment type="caution">
    <text evidence="1">The sequence shown here is derived from an EMBL/GenBank/DDBJ whole genome shotgun (WGS) entry which is preliminary data.</text>
</comment>
<proteinExistence type="predicted"/>
<evidence type="ECO:0000313" key="1">
    <source>
        <dbReference type="EMBL" id="GAG07940.1"/>
    </source>
</evidence>
<accession>X0UQH2</accession>
<reference evidence="1" key="1">
    <citation type="journal article" date="2014" name="Front. Microbiol.">
        <title>High frequency of phylogenetically diverse reductive dehalogenase-homologous genes in deep subseafloor sedimentary metagenomes.</title>
        <authorList>
            <person name="Kawai M."/>
            <person name="Futagami T."/>
            <person name="Toyoda A."/>
            <person name="Takaki Y."/>
            <person name="Nishi S."/>
            <person name="Hori S."/>
            <person name="Arai W."/>
            <person name="Tsubouchi T."/>
            <person name="Morono Y."/>
            <person name="Uchiyama I."/>
            <person name="Ito T."/>
            <person name="Fujiyama A."/>
            <person name="Inagaki F."/>
            <person name="Takami H."/>
        </authorList>
    </citation>
    <scope>NUCLEOTIDE SEQUENCE</scope>
    <source>
        <strain evidence="1">Expedition CK06-06</strain>
    </source>
</reference>
<gene>
    <name evidence="1" type="ORF">S01H1_38803</name>
</gene>
<organism evidence="1">
    <name type="scientific">marine sediment metagenome</name>
    <dbReference type="NCBI Taxonomy" id="412755"/>
    <lineage>
        <taxon>unclassified sequences</taxon>
        <taxon>metagenomes</taxon>
        <taxon>ecological metagenomes</taxon>
    </lineage>
</organism>
<name>X0UQH2_9ZZZZ</name>
<dbReference type="PROSITE" id="PS51257">
    <property type="entry name" value="PROKAR_LIPOPROTEIN"/>
    <property type="match status" value="1"/>
</dbReference>
<feature type="non-terminal residue" evidence="1">
    <location>
        <position position="132"/>
    </location>
</feature>